<dbReference type="RefSeq" id="WP_356957830.1">
    <property type="nucleotide sequence ID" value="NZ_JBEYBD010000011.1"/>
</dbReference>
<reference evidence="1 2" key="1">
    <citation type="submission" date="2024-06" db="EMBL/GenBank/DDBJ databases">
        <title>The Natural Products Discovery Center: Release of the First 8490 Sequenced Strains for Exploring Actinobacteria Biosynthetic Diversity.</title>
        <authorList>
            <person name="Kalkreuter E."/>
            <person name="Kautsar S.A."/>
            <person name="Yang D."/>
            <person name="Bader C.D."/>
            <person name="Teijaro C.N."/>
            <person name="Fluegel L."/>
            <person name="Davis C.M."/>
            <person name="Simpson J.R."/>
            <person name="Lauterbach L."/>
            <person name="Steele A.D."/>
            <person name="Gui C."/>
            <person name="Meng S."/>
            <person name="Li G."/>
            <person name="Viehrig K."/>
            <person name="Ye F."/>
            <person name="Su P."/>
            <person name="Kiefer A.F."/>
            <person name="Nichols A."/>
            <person name="Cepeda A.J."/>
            <person name="Yan W."/>
            <person name="Fan B."/>
            <person name="Jiang Y."/>
            <person name="Adhikari A."/>
            <person name="Zheng C.-J."/>
            <person name="Schuster L."/>
            <person name="Cowan T.M."/>
            <person name="Smanski M.J."/>
            <person name="Chevrette M.G."/>
            <person name="De Carvalho L.P.S."/>
            <person name="Shen B."/>
        </authorList>
    </citation>
    <scope>NUCLEOTIDE SEQUENCE [LARGE SCALE GENOMIC DNA]</scope>
    <source>
        <strain evidence="1 2">NPDC019708</strain>
    </source>
</reference>
<sequence>MTESSPVHSGCAALFGYSYALDTVCLPAQDQVVLLTSVAVA</sequence>
<dbReference type="EMBL" id="JBEYBF010000010">
    <property type="protein sequence ID" value="MEU1953404.1"/>
    <property type="molecule type" value="Genomic_DNA"/>
</dbReference>
<proteinExistence type="predicted"/>
<evidence type="ECO:0000313" key="1">
    <source>
        <dbReference type="EMBL" id="MEU1953404.1"/>
    </source>
</evidence>
<keyword evidence="2" id="KW-1185">Reference proteome</keyword>
<dbReference type="Proteomes" id="UP001550628">
    <property type="component" value="Unassembled WGS sequence"/>
</dbReference>
<evidence type="ECO:0000313" key="2">
    <source>
        <dbReference type="Proteomes" id="UP001550628"/>
    </source>
</evidence>
<name>A0ABV2WR82_9NOCA</name>
<accession>A0ABV2WR82</accession>
<comment type="caution">
    <text evidence="1">The sequence shown here is derived from an EMBL/GenBank/DDBJ whole genome shotgun (WGS) entry which is preliminary data.</text>
</comment>
<organism evidence="1 2">
    <name type="scientific">Nocardia rhamnosiphila</name>
    <dbReference type="NCBI Taxonomy" id="426716"/>
    <lineage>
        <taxon>Bacteria</taxon>
        <taxon>Bacillati</taxon>
        <taxon>Actinomycetota</taxon>
        <taxon>Actinomycetes</taxon>
        <taxon>Mycobacteriales</taxon>
        <taxon>Nocardiaceae</taxon>
        <taxon>Nocardia</taxon>
    </lineage>
</organism>
<protein>
    <submittedName>
        <fullName evidence="1">Uncharacterized protein</fullName>
    </submittedName>
</protein>
<gene>
    <name evidence="1" type="ORF">ABZ510_16190</name>
</gene>